<evidence type="ECO:0000256" key="1">
    <source>
        <dbReference type="SAM" id="MobiDB-lite"/>
    </source>
</evidence>
<dbReference type="Proteomes" id="UP000620559">
    <property type="component" value="Unassembled WGS sequence"/>
</dbReference>
<dbReference type="AlphaFoldDB" id="A0A8J7F3G7"/>
<comment type="caution">
    <text evidence="2">The sequence shown here is derived from an EMBL/GenBank/DDBJ whole genome shotgun (WGS) entry which is preliminary data.</text>
</comment>
<evidence type="ECO:0000313" key="2">
    <source>
        <dbReference type="EMBL" id="MBE9215563.1"/>
    </source>
</evidence>
<feature type="compositionally biased region" description="Polar residues" evidence="1">
    <location>
        <begin position="1"/>
        <end position="12"/>
    </location>
</feature>
<name>A0A8J7F3G7_9CYAN</name>
<proteinExistence type="predicted"/>
<sequence>MSDSNNPTNLGKTDSVEEIGTLDSFNPEDTYLFTLPTADELIDQANSFGRQLNKVQPTGYDRNISVKSSAPVIVSFGVDSNNNGIFEDNEIIAEDTLTDGTLEVFDVSQSLEDNLLDLGQNYFVEVESTDPFFSNSYEVTAETIPLYKGEIDKDEDSSYNFSGGRYYYDQIDEFALKEGDFDDFVEVGDEYSVSVISESSLNPVLFLLDKNNNNQVIDVAFQNEPETITLGGETYNQITLHFTVEPGINYTVSVESVEPGQTGSYYFDLS</sequence>
<reference evidence="2" key="1">
    <citation type="submission" date="2020-10" db="EMBL/GenBank/DDBJ databases">
        <authorList>
            <person name="Castelo-Branco R."/>
            <person name="Eusebio N."/>
            <person name="Adriana R."/>
            <person name="Vieira A."/>
            <person name="Brugerolle De Fraissinette N."/>
            <person name="Rezende De Castro R."/>
            <person name="Schneider M.P."/>
            <person name="Vasconcelos V."/>
            <person name="Leao P.N."/>
        </authorList>
    </citation>
    <scope>NUCLEOTIDE SEQUENCE</scope>
    <source>
        <strain evidence="2">LEGE 06105</strain>
    </source>
</reference>
<accession>A0A8J7F3G7</accession>
<dbReference type="EMBL" id="JADEWL010000106">
    <property type="protein sequence ID" value="MBE9215563.1"/>
    <property type="molecule type" value="Genomic_DNA"/>
</dbReference>
<organism evidence="2 3">
    <name type="scientific">Plectonema cf. radiosum LEGE 06105</name>
    <dbReference type="NCBI Taxonomy" id="945769"/>
    <lineage>
        <taxon>Bacteria</taxon>
        <taxon>Bacillati</taxon>
        <taxon>Cyanobacteriota</taxon>
        <taxon>Cyanophyceae</taxon>
        <taxon>Oscillatoriophycideae</taxon>
        <taxon>Oscillatoriales</taxon>
        <taxon>Microcoleaceae</taxon>
        <taxon>Plectonema</taxon>
    </lineage>
</organism>
<evidence type="ECO:0000313" key="3">
    <source>
        <dbReference type="Proteomes" id="UP000620559"/>
    </source>
</evidence>
<feature type="region of interest" description="Disordered" evidence="1">
    <location>
        <begin position="1"/>
        <end position="20"/>
    </location>
</feature>
<keyword evidence="3" id="KW-1185">Reference proteome</keyword>
<gene>
    <name evidence="2" type="ORF">IQ247_23335</name>
</gene>
<protein>
    <submittedName>
        <fullName evidence="2">Uncharacterized protein</fullName>
    </submittedName>
</protein>
<dbReference type="RefSeq" id="WP_193923690.1">
    <property type="nucleotide sequence ID" value="NZ_JADEWL010000106.1"/>
</dbReference>